<organism evidence="1 2">
    <name type="scientific">Cereibacter azotoformans</name>
    <dbReference type="NCBI Taxonomy" id="43057"/>
    <lineage>
        <taxon>Bacteria</taxon>
        <taxon>Pseudomonadati</taxon>
        <taxon>Pseudomonadota</taxon>
        <taxon>Alphaproteobacteria</taxon>
        <taxon>Rhodobacterales</taxon>
        <taxon>Paracoccaceae</taxon>
        <taxon>Cereibacter</taxon>
    </lineage>
</organism>
<name>A0A2T5K723_9RHOB</name>
<dbReference type="RefSeq" id="WP_146172304.1">
    <property type="nucleotide sequence ID" value="NZ_QAOT01000009.1"/>
</dbReference>
<evidence type="ECO:0000313" key="2">
    <source>
        <dbReference type="Proteomes" id="UP000244060"/>
    </source>
</evidence>
<protein>
    <submittedName>
        <fullName evidence="1">Uncharacterized protein</fullName>
    </submittedName>
</protein>
<keyword evidence="2" id="KW-1185">Reference proteome</keyword>
<evidence type="ECO:0000313" key="1">
    <source>
        <dbReference type="EMBL" id="PTR18223.1"/>
    </source>
</evidence>
<sequence>MRNGNGNILGARRVPTAQAAGGVWGVEDAYLADRDAQWPRWPENVGIPFDGRLRMWLEADYGLYRDADATVPVTANGQSVKSWVNRGNSGRLIHSSGTPPTKTASGLDFATNPGFDALDCDRGRYNYAFAVGTQENNSGRSFISGPASSVPLIRPSSLSGSRYCSVTGPSYTGVLNVSFAGGTALFSSLHGLLLPSTGSVEQVVGSAGVTQVKAGVASYPPQGRALMSVGAGTNRANLAAVIWYSSDEMMSLDEINHVMAYLGTKYGVAYPVFA</sequence>
<accession>A0A2T5K723</accession>
<dbReference type="Proteomes" id="UP000244060">
    <property type="component" value="Unassembled WGS sequence"/>
</dbReference>
<gene>
    <name evidence="1" type="ORF">C8J28_109183</name>
</gene>
<proteinExistence type="predicted"/>
<reference evidence="1 2" key="1">
    <citation type="submission" date="2018-04" db="EMBL/GenBank/DDBJ databases">
        <title>Genomic Encyclopedia of Type Strains, Phase III (KMG-III): the genomes of soil and plant-associated and newly described type strains.</title>
        <authorList>
            <person name="Whitman W."/>
        </authorList>
    </citation>
    <scope>NUCLEOTIDE SEQUENCE [LARGE SCALE GENOMIC DNA]</scope>
    <source>
        <strain evidence="1 2">KA25</strain>
    </source>
</reference>
<dbReference type="EMBL" id="QAOT01000009">
    <property type="protein sequence ID" value="PTR18223.1"/>
    <property type="molecule type" value="Genomic_DNA"/>
</dbReference>
<comment type="caution">
    <text evidence="1">The sequence shown here is derived from an EMBL/GenBank/DDBJ whole genome shotgun (WGS) entry which is preliminary data.</text>
</comment>
<dbReference type="AlphaFoldDB" id="A0A2T5K723"/>